<keyword evidence="2" id="KW-1185">Reference proteome</keyword>
<organism evidence="1 2">
    <name type="scientific">Hymenobacter crusticola</name>
    <dbReference type="NCBI Taxonomy" id="1770526"/>
    <lineage>
        <taxon>Bacteria</taxon>
        <taxon>Pseudomonadati</taxon>
        <taxon>Bacteroidota</taxon>
        <taxon>Cytophagia</taxon>
        <taxon>Cytophagales</taxon>
        <taxon>Hymenobacteraceae</taxon>
        <taxon>Hymenobacter</taxon>
    </lineage>
</organism>
<reference evidence="1 2" key="1">
    <citation type="submission" date="2017-01" db="EMBL/GenBank/DDBJ databases">
        <title>A new Hymenobacter.</title>
        <authorList>
            <person name="Liang Y."/>
            <person name="Feng F."/>
        </authorList>
    </citation>
    <scope>NUCLEOTIDE SEQUENCE [LARGE SCALE GENOMIC DNA]</scope>
    <source>
        <strain evidence="1">MIMBbqt21</strain>
    </source>
</reference>
<evidence type="ECO:0000313" key="2">
    <source>
        <dbReference type="Proteomes" id="UP000194873"/>
    </source>
</evidence>
<comment type="caution">
    <text evidence="1">The sequence shown here is derived from an EMBL/GenBank/DDBJ whole genome shotgun (WGS) entry which is preliminary data.</text>
</comment>
<accession>A0A243WE45</accession>
<dbReference type="Proteomes" id="UP000194873">
    <property type="component" value="Unassembled WGS sequence"/>
</dbReference>
<evidence type="ECO:0008006" key="3">
    <source>
        <dbReference type="Google" id="ProtNLM"/>
    </source>
</evidence>
<evidence type="ECO:0000313" key="1">
    <source>
        <dbReference type="EMBL" id="OUJ73730.1"/>
    </source>
</evidence>
<name>A0A243WE45_9BACT</name>
<sequence>MHSAAIGQTAPLVAADSSSRVLLKGSTGFARGFTIGAPAGLALPLILGAELQLAPHWTVYTDGFSGMLLKVNRQEEHDITKYINLYNVGADFGIRHYYNQSKRQRRGLATGAFVGNYLALQSTSSWWNPRNAGRHLRYDFTTVAVLWGLQRRFGNHGLVEAYAGLGLSNDIRARYTDTGYELQRRFATVKPEAGIKLGFVL</sequence>
<dbReference type="EMBL" id="MTSE01000005">
    <property type="protein sequence ID" value="OUJ73730.1"/>
    <property type="molecule type" value="Genomic_DNA"/>
</dbReference>
<protein>
    <recommendedName>
        <fullName evidence="3">DUF3575 domain-containing protein</fullName>
    </recommendedName>
</protein>
<proteinExistence type="predicted"/>
<dbReference type="AlphaFoldDB" id="A0A243WE45"/>
<gene>
    <name evidence="1" type="ORF">BXP70_12165</name>
</gene>